<evidence type="ECO:0000259" key="1">
    <source>
        <dbReference type="Pfam" id="PF21360"/>
    </source>
</evidence>
<protein>
    <recommendedName>
        <fullName evidence="1">PylC N-terminal domain-containing protein</fullName>
    </recommendedName>
</protein>
<dbReference type="KEGG" id="sphe:GFH32_15505"/>
<reference evidence="2 3" key="1">
    <citation type="submission" date="2019-10" db="EMBL/GenBank/DDBJ databases">
        <authorList>
            <person name="Dong K."/>
        </authorList>
    </citation>
    <scope>NUCLEOTIDE SEQUENCE [LARGE SCALE GENOMIC DNA]</scope>
    <source>
        <strain evidence="3">dk4302</strain>
    </source>
</reference>
<proteinExistence type="predicted"/>
<dbReference type="AlphaFoldDB" id="A0A5Q0QEH7"/>
<keyword evidence="3" id="KW-1185">Reference proteome</keyword>
<dbReference type="Pfam" id="PF21360">
    <property type="entry name" value="PylC-like_N"/>
    <property type="match status" value="1"/>
</dbReference>
<name>A0A5Q0QEH7_9SPHI</name>
<accession>A0A5Q0QEH7</accession>
<dbReference type="Proteomes" id="UP000326921">
    <property type="component" value="Chromosome"/>
</dbReference>
<feature type="domain" description="PylC N-terminal" evidence="1">
    <location>
        <begin position="7"/>
        <end position="95"/>
    </location>
</feature>
<sequence length="155" mass="17340">MKKILITYGTRPLAQRVAKSLGDKFEVMFATSESVPSVLMQQYYAIPNAANPTFSHELLKLCLDNQIDYLLPLGFKELESLSEAKLLFEEYDILLIGPDAEELKQIFVLSNPNKDLEYMVVDRGVNLIDGQAVELNGSGLIVFSDEGEEYALCTI</sequence>
<dbReference type="RefSeq" id="WP_153512466.1">
    <property type="nucleotide sequence ID" value="NZ_CP045652.1"/>
</dbReference>
<dbReference type="InterPro" id="IPR048764">
    <property type="entry name" value="PylC_N"/>
</dbReference>
<dbReference type="Gene3D" id="3.40.50.20">
    <property type="match status" value="1"/>
</dbReference>
<evidence type="ECO:0000313" key="3">
    <source>
        <dbReference type="Proteomes" id="UP000326921"/>
    </source>
</evidence>
<dbReference type="EMBL" id="CP045652">
    <property type="protein sequence ID" value="QGA27639.1"/>
    <property type="molecule type" value="Genomic_DNA"/>
</dbReference>
<gene>
    <name evidence="2" type="ORF">GFH32_15505</name>
</gene>
<evidence type="ECO:0000313" key="2">
    <source>
        <dbReference type="EMBL" id="QGA27639.1"/>
    </source>
</evidence>
<organism evidence="2 3">
    <name type="scientific">Sphingobacterium zhuxiongii</name>
    <dbReference type="NCBI Taxonomy" id="2662364"/>
    <lineage>
        <taxon>Bacteria</taxon>
        <taxon>Pseudomonadati</taxon>
        <taxon>Bacteroidota</taxon>
        <taxon>Sphingobacteriia</taxon>
        <taxon>Sphingobacteriales</taxon>
        <taxon>Sphingobacteriaceae</taxon>
        <taxon>Sphingobacterium</taxon>
    </lineage>
</organism>